<feature type="region of interest" description="Disordered" evidence="1">
    <location>
        <begin position="65"/>
        <end position="100"/>
    </location>
</feature>
<name>A0A0B1Q4T8_9HYPH</name>
<sequence length="100" mass="11174">MISTNPIRRTNRPARHEAPAHLFAIGQAVRLKGGFVRPALPADIYRITGRLPARGDSLQYRIRNDDERHERVTTQDSLEPVDMSQSGNGATLIERTFGHG</sequence>
<reference evidence="2 3" key="1">
    <citation type="submission" date="2014-09" db="EMBL/GenBank/DDBJ databases">
        <title>Isolation and characterization of Aurantimonas altamirensis ON-56566 from clinical sample following a dog bite.</title>
        <authorList>
            <person name="Eshaghi A."/>
            <person name="Li A."/>
            <person name="Shahinas D."/>
            <person name="Bahn P."/>
            <person name="Kus J.V."/>
            <person name="Patel S.N."/>
        </authorList>
    </citation>
    <scope>NUCLEOTIDE SEQUENCE [LARGE SCALE GENOMIC DNA]</scope>
    <source>
        <strain evidence="2 3">ON-56566</strain>
    </source>
</reference>
<accession>A0A0B1Q4T8</accession>
<dbReference type="STRING" id="370622.LA66_15185"/>
<evidence type="ECO:0000256" key="1">
    <source>
        <dbReference type="SAM" id="MobiDB-lite"/>
    </source>
</evidence>
<gene>
    <name evidence="2" type="ORF">LA66_15185</name>
</gene>
<evidence type="ECO:0000313" key="3">
    <source>
        <dbReference type="Proteomes" id="UP000030826"/>
    </source>
</evidence>
<organism evidence="2 3">
    <name type="scientific">Aureimonas altamirensis</name>
    <dbReference type="NCBI Taxonomy" id="370622"/>
    <lineage>
        <taxon>Bacteria</taxon>
        <taxon>Pseudomonadati</taxon>
        <taxon>Pseudomonadota</taxon>
        <taxon>Alphaproteobacteria</taxon>
        <taxon>Hyphomicrobiales</taxon>
        <taxon>Aurantimonadaceae</taxon>
        <taxon>Aureimonas</taxon>
    </lineage>
</organism>
<dbReference type="AlphaFoldDB" id="A0A0B1Q4T8"/>
<dbReference type="EMBL" id="JRFJ01000004">
    <property type="protein sequence ID" value="KHJ53922.1"/>
    <property type="molecule type" value="Genomic_DNA"/>
</dbReference>
<protein>
    <submittedName>
        <fullName evidence="2">Uncharacterized protein</fullName>
    </submittedName>
</protein>
<comment type="caution">
    <text evidence="2">The sequence shown here is derived from an EMBL/GenBank/DDBJ whole genome shotgun (WGS) entry which is preliminary data.</text>
</comment>
<dbReference type="RefSeq" id="WP_039194736.1">
    <property type="nucleotide sequence ID" value="NZ_BBWQ01000022.1"/>
</dbReference>
<evidence type="ECO:0000313" key="2">
    <source>
        <dbReference type="EMBL" id="KHJ53922.1"/>
    </source>
</evidence>
<dbReference type="Proteomes" id="UP000030826">
    <property type="component" value="Unassembled WGS sequence"/>
</dbReference>
<dbReference type="OrthoDB" id="8020021at2"/>
<proteinExistence type="predicted"/>